<evidence type="ECO:0000313" key="2">
    <source>
        <dbReference type="EMBL" id="GEN32657.1"/>
    </source>
</evidence>
<evidence type="ECO:0000313" key="3">
    <source>
        <dbReference type="Proteomes" id="UP000321157"/>
    </source>
</evidence>
<sequence length="408" mass="46465">MDGRETKSPLHYWIGNVIWINKLDEGPAHGRLLDVKEDYVVIENNEGEHIYYKSEQVRSITINVKDTPHPNQKQRGTHTPYINEPKFKELIKRLAHRYVRINCGEEDIRGIMAGIRQDDMLLVHEHEVIILFANGIHHISCVNERADANENENEEKPEVADTAPAVVNVGDAVDTRAVEARSEVAPEETRMQEQEDYTEAQNYEIEEQIETQENKVEVQAYVQEDDITEARIVAQDEEADLAFEEDDDDMEMDQDSRIINVSLEIADEEVDEEVDGKREGDRGKEAKAAENPESENELYIAEFEPLTQPKTQMPSVLPFPRNATRSKKRTLPACTNVKRNKRKATKNRPSSVRIPPVRAPFVGTLSDEYGNRKKKKGSTNTNTKGSKKAKQSKNKAWLSGKVHGRVIS</sequence>
<gene>
    <name evidence="2" type="ORF">ADA01nite_01170</name>
</gene>
<proteinExistence type="predicted"/>
<dbReference type="RefSeq" id="WP_146807965.1">
    <property type="nucleotide sequence ID" value="NZ_BJXX01000011.1"/>
</dbReference>
<dbReference type="Proteomes" id="UP000321157">
    <property type="component" value="Unassembled WGS sequence"/>
</dbReference>
<keyword evidence="3" id="KW-1185">Reference proteome</keyword>
<feature type="compositionally biased region" description="Basic and acidic residues" evidence="1">
    <location>
        <begin position="275"/>
        <end position="290"/>
    </location>
</feature>
<dbReference type="EMBL" id="BJXX01000011">
    <property type="protein sequence ID" value="GEN32657.1"/>
    <property type="molecule type" value="Genomic_DNA"/>
</dbReference>
<name>A0A511V177_9BACL</name>
<dbReference type="OrthoDB" id="2452727at2"/>
<comment type="caution">
    <text evidence="2">The sequence shown here is derived from an EMBL/GenBank/DDBJ whole genome shotgun (WGS) entry which is preliminary data.</text>
</comment>
<reference evidence="2 3" key="1">
    <citation type="submission" date="2019-07" db="EMBL/GenBank/DDBJ databases">
        <title>Whole genome shotgun sequence of Aneurinibacillus danicus NBRC 102444.</title>
        <authorList>
            <person name="Hosoyama A."/>
            <person name="Uohara A."/>
            <person name="Ohji S."/>
            <person name="Ichikawa N."/>
        </authorList>
    </citation>
    <scope>NUCLEOTIDE SEQUENCE [LARGE SCALE GENOMIC DNA]</scope>
    <source>
        <strain evidence="2 3">NBRC 102444</strain>
    </source>
</reference>
<dbReference type="AlphaFoldDB" id="A0A511V177"/>
<accession>A0A511V177</accession>
<organism evidence="2 3">
    <name type="scientific">Aneurinibacillus danicus</name>
    <dbReference type="NCBI Taxonomy" id="267746"/>
    <lineage>
        <taxon>Bacteria</taxon>
        <taxon>Bacillati</taxon>
        <taxon>Bacillota</taxon>
        <taxon>Bacilli</taxon>
        <taxon>Bacillales</taxon>
        <taxon>Paenibacillaceae</taxon>
        <taxon>Aneurinibacillus group</taxon>
        <taxon>Aneurinibacillus</taxon>
    </lineage>
</organism>
<protein>
    <recommendedName>
        <fullName evidence="4">Spore coat protein B</fullName>
    </recommendedName>
</protein>
<feature type="region of interest" description="Disordered" evidence="1">
    <location>
        <begin position="270"/>
        <end position="408"/>
    </location>
</feature>
<evidence type="ECO:0000256" key="1">
    <source>
        <dbReference type="SAM" id="MobiDB-lite"/>
    </source>
</evidence>
<evidence type="ECO:0008006" key="4">
    <source>
        <dbReference type="Google" id="ProtNLM"/>
    </source>
</evidence>